<name>F5A6C5_PROCL</name>
<dbReference type="AlphaFoldDB" id="F5A6C5"/>
<organism evidence="1">
    <name type="scientific">Procambarus clarkii</name>
    <name type="common">Red swamp crayfish</name>
    <dbReference type="NCBI Taxonomy" id="6728"/>
    <lineage>
        <taxon>Eukaryota</taxon>
        <taxon>Metazoa</taxon>
        <taxon>Ecdysozoa</taxon>
        <taxon>Arthropoda</taxon>
        <taxon>Crustacea</taxon>
        <taxon>Multicrustacea</taxon>
        <taxon>Malacostraca</taxon>
        <taxon>Eumalacostraca</taxon>
        <taxon>Eucarida</taxon>
        <taxon>Decapoda</taxon>
        <taxon>Pleocyemata</taxon>
        <taxon>Astacidea</taxon>
        <taxon>Astacoidea</taxon>
        <taxon>Cambaridae</taxon>
        <taxon>Procambarus</taxon>
    </lineage>
</organism>
<accession>F5A6C5</accession>
<sequence>MGMEPKLMENVRAALMKMAVFIMGTIDLEVMKLAMVQGEYAEKAPKVLEIDRDMVLEEVGDVGHPQALPHHHSVTLLKTGVDDCGLQGYVHPVSSLLSVFSSIY</sequence>
<proteinExistence type="evidence at transcript level"/>
<protein>
    <submittedName>
        <fullName evidence="1">Putative 3-deoxy-7-phosphoheptulonate synthase</fullName>
    </submittedName>
</protein>
<evidence type="ECO:0000313" key="1">
    <source>
        <dbReference type="EMBL" id="AEB54631.1"/>
    </source>
</evidence>
<reference evidence="1" key="1">
    <citation type="submission" date="2010-10" db="EMBL/GenBank/DDBJ databases">
        <title>Molecular cloning of 47 genes in the red swamp crayfish, Procambarus clarkii.</title>
        <authorList>
            <person name="Dong Z."/>
            <person name="Zhao Q."/>
        </authorList>
    </citation>
    <scope>NUCLEOTIDE SEQUENCE</scope>
</reference>
<dbReference type="EMBL" id="HQ414552">
    <property type="protein sequence ID" value="AEB54631.1"/>
    <property type="molecule type" value="mRNA"/>
</dbReference>